<evidence type="ECO:0000313" key="15">
    <source>
        <dbReference type="Proteomes" id="UP000005242"/>
    </source>
</evidence>
<feature type="domain" description="Zn(2)-C6 fungal-type" evidence="12">
    <location>
        <begin position="12"/>
        <end position="41"/>
    </location>
</feature>
<dbReference type="InterPro" id="IPR000014">
    <property type="entry name" value="PAS"/>
</dbReference>
<dbReference type="OMA" id="EDLIYME"/>
<dbReference type="PROSITE" id="PS50048">
    <property type="entry name" value="ZN2_CY6_FUNGAL_2"/>
    <property type="match status" value="1"/>
</dbReference>
<dbReference type="SUPFAM" id="SSF57701">
    <property type="entry name" value="Zn2/Cys6 DNA-binding domain"/>
    <property type="match status" value="1"/>
</dbReference>
<dbReference type="SUPFAM" id="SSF55785">
    <property type="entry name" value="PYP-like sensor domain (PAS domain)"/>
    <property type="match status" value="1"/>
</dbReference>
<dbReference type="GeneID" id="18474281"/>
<name>I4Y8N8_WALMC</name>
<protein>
    <recommendedName>
        <fullName evidence="11">Transcription activator of gluconeogenesis ERT1</fullName>
    </recommendedName>
</protein>
<dbReference type="PANTHER" id="PTHR47659">
    <property type="entry name" value="ZN(II)2CYS6 TRANSCRIPTION FACTOR (EUROFUNG)-RELATED"/>
    <property type="match status" value="1"/>
</dbReference>
<dbReference type="InterPro" id="IPR035965">
    <property type="entry name" value="PAS-like_dom_sf"/>
</dbReference>
<keyword evidence="9" id="KW-0804">Transcription</keyword>
<evidence type="ECO:0000256" key="3">
    <source>
        <dbReference type="ARBA" id="ARBA00022432"/>
    </source>
</evidence>
<evidence type="ECO:0000313" key="14">
    <source>
        <dbReference type="EMBL" id="EIM20330.1"/>
    </source>
</evidence>
<dbReference type="HOGENOM" id="CLU_799741_0_0_1"/>
<dbReference type="CDD" id="cd00130">
    <property type="entry name" value="PAS"/>
    <property type="match status" value="1"/>
</dbReference>
<dbReference type="eggNOG" id="ENOG502R1M5">
    <property type="taxonomic scope" value="Eukaryota"/>
</dbReference>
<dbReference type="GO" id="GO:0000977">
    <property type="term" value="F:RNA polymerase II transcription regulatory region sequence-specific DNA binding"/>
    <property type="evidence" value="ECO:0007669"/>
    <property type="project" value="TreeGrafter"/>
</dbReference>
<dbReference type="EMBL" id="JH668240">
    <property type="protein sequence ID" value="EIM20330.1"/>
    <property type="molecule type" value="Genomic_DNA"/>
</dbReference>
<keyword evidence="6" id="KW-0805">Transcription regulation</keyword>
<feature type="domain" description="PAS" evidence="13">
    <location>
        <begin position="171"/>
        <end position="226"/>
    </location>
</feature>
<reference evidence="14 15" key="1">
    <citation type="journal article" date="2012" name="Fungal Genet. Biol.">
        <title>The genome of the xerotolerant mold Wallemia sebi reveals adaptations to osmotic stress and suggests cryptic sexual reproduction.</title>
        <authorList>
            <person name="Padamsee M."/>
            <person name="Kumar T.K.A."/>
            <person name="Riley R."/>
            <person name="Binder M."/>
            <person name="Boyd A."/>
            <person name="Calvo A.M."/>
            <person name="Furukawa K."/>
            <person name="Hesse C."/>
            <person name="Hohmann S."/>
            <person name="James T.Y."/>
            <person name="LaButti K."/>
            <person name="Lapidus A."/>
            <person name="Lindquist E."/>
            <person name="Lucas S."/>
            <person name="Miller K."/>
            <person name="Shantappa S."/>
            <person name="Grigoriev I.V."/>
            <person name="Hibbett D.S."/>
            <person name="McLaughlin D.J."/>
            <person name="Spatafora J.W."/>
            <person name="Aime M.C."/>
        </authorList>
    </citation>
    <scope>NUCLEOTIDE SEQUENCE [LARGE SCALE GENOMIC DNA]</scope>
    <source>
        <strain evidence="15">ATCC MYA-4683 / CBS 633.66</strain>
    </source>
</reference>
<dbReference type="GO" id="GO:0000981">
    <property type="term" value="F:DNA-binding transcription factor activity, RNA polymerase II-specific"/>
    <property type="evidence" value="ECO:0007669"/>
    <property type="project" value="InterPro"/>
</dbReference>
<evidence type="ECO:0000256" key="5">
    <source>
        <dbReference type="ARBA" id="ARBA00022833"/>
    </source>
</evidence>
<sequence length="334" mass="38719">MVNNKKKKATRACFSCQKAHLTCDDDRPCNRCVKRGLADQCKDGHRKKPKYIMDDQFQSNSANSEYNVLNELLGSMEPANTRRDQLASINLQPINQSIENLDVYNQVNQRYPYELGYKHLLNYLKFNNQFSQLEKLNVFKALAEFRPSLLSLQLNLNEQDEIFAEKSFKRSILDIDNLIKSISAPTVVWRRTGEISLVGDEFHYITGYDKNLLLNKPTYIYEIMEPTSAVEYWQQFSKHAFDSTSPTVNSHCILKHANGSPVPCTFSFTIRKDIFDIPSYVIGTWLPILPHEPDESDDIKFESDEYEIDQDIEDKFIDQQSFIEPNAIYQNDPV</sequence>
<evidence type="ECO:0000256" key="6">
    <source>
        <dbReference type="ARBA" id="ARBA00023015"/>
    </source>
</evidence>
<evidence type="ECO:0000259" key="13">
    <source>
        <dbReference type="PROSITE" id="PS50112"/>
    </source>
</evidence>
<comment type="subcellular location">
    <subcellularLocation>
        <location evidence="1">Nucleus</location>
    </subcellularLocation>
</comment>
<evidence type="ECO:0000256" key="8">
    <source>
        <dbReference type="ARBA" id="ARBA00023159"/>
    </source>
</evidence>
<keyword evidence="15" id="KW-1185">Reference proteome</keyword>
<keyword evidence="4" id="KW-0479">Metal-binding</keyword>
<evidence type="ECO:0000259" key="12">
    <source>
        <dbReference type="PROSITE" id="PS50048"/>
    </source>
</evidence>
<evidence type="ECO:0000256" key="10">
    <source>
        <dbReference type="ARBA" id="ARBA00023242"/>
    </source>
</evidence>
<dbReference type="CDD" id="cd00067">
    <property type="entry name" value="GAL4"/>
    <property type="match status" value="1"/>
</dbReference>
<organism evidence="14 15">
    <name type="scientific">Wallemia mellicola (strain ATCC MYA-4683 / CBS 633.66)</name>
    <name type="common">Wallemia sebi (CBS 633.66)</name>
    <dbReference type="NCBI Taxonomy" id="671144"/>
    <lineage>
        <taxon>Eukaryota</taxon>
        <taxon>Fungi</taxon>
        <taxon>Dikarya</taxon>
        <taxon>Basidiomycota</taxon>
        <taxon>Wallemiomycotina</taxon>
        <taxon>Wallemiomycetes</taxon>
        <taxon>Wallemiales</taxon>
        <taxon>Wallemiaceae</taxon>
        <taxon>Wallemia</taxon>
    </lineage>
</organism>
<evidence type="ECO:0000256" key="2">
    <source>
        <dbReference type="ARBA" id="ARBA00010855"/>
    </source>
</evidence>
<dbReference type="SMART" id="SM00066">
    <property type="entry name" value="GAL4"/>
    <property type="match status" value="1"/>
</dbReference>
<dbReference type="InterPro" id="IPR056751">
    <property type="entry name" value="PAS_13"/>
</dbReference>
<evidence type="ECO:0000256" key="4">
    <source>
        <dbReference type="ARBA" id="ARBA00022723"/>
    </source>
</evidence>
<evidence type="ECO:0000256" key="11">
    <source>
        <dbReference type="ARBA" id="ARBA00040903"/>
    </source>
</evidence>
<dbReference type="PROSITE" id="PS50112">
    <property type="entry name" value="PAS"/>
    <property type="match status" value="1"/>
</dbReference>
<dbReference type="InterPro" id="IPR036864">
    <property type="entry name" value="Zn2-C6_fun-type_DNA-bd_sf"/>
</dbReference>
<evidence type="ECO:0000256" key="9">
    <source>
        <dbReference type="ARBA" id="ARBA00023163"/>
    </source>
</evidence>
<dbReference type="OrthoDB" id="2538135at2759"/>
<comment type="similarity">
    <text evidence="2">Belongs to the ERT1/acuK family.</text>
</comment>
<dbReference type="InterPro" id="IPR001138">
    <property type="entry name" value="Zn2Cys6_DnaBD"/>
</dbReference>
<dbReference type="GO" id="GO:0006094">
    <property type="term" value="P:gluconeogenesis"/>
    <property type="evidence" value="ECO:0007669"/>
    <property type="project" value="UniProtKB-KW"/>
</dbReference>
<proteinExistence type="inferred from homology"/>
<dbReference type="GO" id="GO:0009267">
    <property type="term" value="P:cellular response to starvation"/>
    <property type="evidence" value="ECO:0007669"/>
    <property type="project" value="TreeGrafter"/>
</dbReference>
<keyword evidence="5" id="KW-0862">Zinc</keyword>
<dbReference type="KEGG" id="wse:WALSEDRAFT_61007"/>
<evidence type="ECO:0000256" key="7">
    <source>
        <dbReference type="ARBA" id="ARBA00023125"/>
    </source>
</evidence>
<dbReference type="Pfam" id="PF24990">
    <property type="entry name" value="PAS_13"/>
    <property type="match status" value="1"/>
</dbReference>
<dbReference type="Gene3D" id="4.10.240.10">
    <property type="entry name" value="Zn(2)-C6 fungal-type DNA-binding domain"/>
    <property type="match status" value="1"/>
</dbReference>
<dbReference type="GO" id="GO:0005634">
    <property type="term" value="C:nucleus"/>
    <property type="evidence" value="ECO:0007669"/>
    <property type="project" value="UniProtKB-SubCell"/>
</dbReference>
<keyword evidence="10" id="KW-0539">Nucleus</keyword>
<evidence type="ECO:0000256" key="1">
    <source>
        <dbReference type="ARBA" id="ARBA00004123"/>
    </source>
</evidence>
<dbReference type="RefSeq" id="XP_006959587.1">
    <property type="nucleotide sequence ID" value="XM_006959525.1"/>
</dbReference>
<keyword evidence="3" id="KW-0312">Gluconeogenesis</keyword>
<accession>I4Y8N8</accession>
<keyword evidence="8" id="KW-0010">Activator</keyword>
<dbReference type="AlphaFoldDB" id="I4Y8N8"/>
<gene>
    <name evidence="14" type="ORF">WALSEDRAFT_61007</name>
</gene>
<dbReference type="InParanoid" id="I4Y8N8"/>
<dbReference type="GO" id="GO:0008270">
    <property type="term" value="F:zinc ion binding"/>
    <property type="evidence" value="ECO:0007669"/>
    <property type="project" value="InterPro"/>
</dbReference>
<dbReference type="Proteomes" id="UP000005242">
    <property type="component" value="Unassembled WGS sequence"/>
</dbReference>
<dbReference type="PANTHER" id="PTHR47659:SF1">
    <property type="entry name" value="TRANSCRIPTION ACTIVATOR OF GLUCONEOGENESIS ERT1"/>
    <property type="match status" value="1"/>
</dbReference>
<dbReference type="InterPro" id="IPR050335">
    <property type="entry name" value="ERT1_acuK_gluconeogen_tf"/>
</dbReference>
<keyword evidence="7" id="KW-0238">DNA-binding</keyword>
<dbReference type="Gene3D" id="3.30.450.20">
    <property type="entry name" value="PAS domain"/>
    <property type="match status" value="1"/>
</dbReference>